<protein>
    <submittedName>
        <fullName evidence="7">Lactate dehydrogenase or related 2-hydroxyacid dehydrogenase</fullName>
    </submittedName>
</protein>
<proteinExistence type="inferred from homology"/>
<evidence type="ECO:0000256" key="3">
    <source>
        <dbReference type="ARBA" id="ARBA00023027"/>
    </source>
</evidence>
<dbReference type="PROSITE" id="PS00065">
    <property type="entry name" value="D_2_HYDROXYACID_DH_1"/>
    <property type="match status" value="1"/>
</dbReference>
<keyword evidence="2 4" id="KW-0560">Oxidoreductase</keyword>
<dbReference type="Gene3D" id="3.40.50.720">
    <property type="entry name" value="NAD(P)-binding Rossmann-like Domain"/>
    <property type="match status" value="2"/>
</dbReference>
<evidence type="ECO:0000259" key="5">
    <source>
        <dbReference type="Pfam" id="PF00389"/>
    </source>
</evidence>
<comment type="similarity">
    <text evidence="1 4">Belongs to the D-isomer specific 2-hydroxyacid dehydrogenase family.</text>
</comment>
<evidence type="ECO:0000313" key="7">
    <source>
        <dbReference type="EMBL" id="CUA82115.1"/>
    </source>
</evidence>
<evidence type="ECO:0000256" key="2">
    <source>
        <dbReference type="ARBA" id="ARBA00023002"/>
    </source>
</evidence>
<accession>A0A0K6GTP7</accession>
<feature type="domain" description="D-isomer specific 2-hydroxyacid dehydrogenase catalytic" evidence="5">
    <location>
        <begin position="3"/>
        <end position="329"/>
    </location>
</feature>
<dbReference type="RefSeq" id="WP_055433482.1">
    <property type="nucleotide sequence ID" value="NZ_CYHA01000002.1"/>
</dbReference>
<keyword evidence="8" id="KW-1185">Reference proteome</keyword>
<dbReference type="STRING" id="375574.GCA_001418035_00763"/>
<dbReference type="InterPro" id="IPR058205">
    <property type="entry name" value="D-LDH-like"/>
</dbReference>
<dbReference type="InterPro" id="IPR006139">
    <property type="entry name" value="D-isomer_2_OHA_DH_cat_dom"/>
</dbReference>
<evidence type="ECO:0000259" key="6">
    <source>
        <dbReference type="Pfam" id="PF02826"/>
    </source>
</evidence>
<keyword evidence="3" id="KW-0520">NAD</keyword>
<reference evidence="8" key="1">
    <citation type="submission" date="2015-08" db="EMBL/GenBank/DDBJ databases">
        <authorList>
            <person name="Varghese N."/>
        </authorList>
    </citation>
    <scope>NUCLEOTIDE SEQUENCE [LARGE SCALE GENOMIC DNA]</scope>
    <source>
        <strain evidence="8">DSM 17901</strain>
    </source>
</reference>
<dbReference type="GO" id="GO:0008720">
    <property type="term" value="F:D-lactate dehydrogenase (NAD+) activity"/>
    <property type="evidence" value="ECO:0007669"/>
    <property type="project" value="TreeGrafter"/>
</dbReference>
<dbReference type="SUPFAM" id="SSF51735">
    <property type="entry name" value="NAD(P)-binding Rossmann-fold domains"/>
    <property type="match status" value="1"/>
</dbReference>
<dbReference type="InterPro" id="IPR029752">
    <property type="entry name" value="D-isomer_DH_CS1"/>
</dbReference>
<dbReference type="InterPro" id="IPR006140">
    <property type="entry name" value="D-isomer_DH_NAD-bd"/>
</dbReference>
<name>A0A0K6GTP7_9NEIS</name>
<dbReference type="PANTHER" id="PTHR43026:SF1">
    <property type="entry name" value="2-HYDROXYACID DEHYDROGENASE HOMOLOG 1-RELATED"/>
    <property type="match status" value="1"/>
</dbReference>
<dbReference type="Proteomes" id="UP000243535">
    <property type="component" value="Unassembled WGS sequence"/>
</dbReference>
<dbReference type="EMBL" id="CYHA01000002">
    <property type="protein sequence ID" value="CUA82115.1"/>
    <property type="molecule type" value="Genomic_DNA"/>
</dbReference>
<dbReference type="GO" id="GO:0051287">
    <property type="term" value="F:NAD binding"/>
    <property type="evidence" value="ECO:0007669"/>
    <property type="project" value="InterPro"/>
</dbReference>
<dbReference type="Pfam" id="PF00389">
    <property type="entry name" value="2-Hacid_dh"/>
    <property type="match status" value="1"/>
</dbReference>
<sequence length="333" mass="35666">MRIAVFDTKHYDRQALEAANAEGTHQLVFHEARLAADTVALAEGVEVVCPFVNDRLDAPVIARLAERGVRMVALRCAGYNAVDLEACAAHGIAVTRVPAYSPHAVAEHAFALLLSVVRRIHKAYVRVREMDFSLDGLVGFDLHGKTLGIVGTGRIGLAAAGIARGFGMRVLAYDVQPDAVAAQRLGFTYCALDRLRAESDVVSLHLPLTPDSQHLIDAAWLEAMKPGAVLVNTSRGALVDTAALIGALKSGRLAGVGLDVYEMEEGVFFENLSSRGLQDDQLARLLTFPNALVTSHQGFLTREALASIARTVLDNVSAFERGEPLVHRVSAAG</sequence>
<evidence type="ECO:0000256" key="4">
    <source>
        <dbReference type="RuleBase" id="RU003719"/>
    </source>
</evidence>
<dbReference type="CDD" id="cd12183">
    <property type="entry name" value="LDH_like_2"/>
    <property type="match status" value="1"/>
</dbReference>
<gene>
    <name evidence="7" type="ORF">Ga0061063_0971</name>
</gene>
<evidence type="ECO:0000313" key="8">
    <source>
        <dbReference type="Proteomes" id="UP000243535"/>
    </source>
</evidence>
<dbReference type="OrthoDB" id="9805416at2"/>
<dbReference type="InterPro" id="IPR036291">
    <property type="entry name" value="NAD(P)-bd_dom_sf"/>
</dbReference>
<dbReference type="InterPro" id="IPR029753">
    <property type="entry name" value="D-isomer_DH_CS"/>
</dbReference>
<dbReference type="SUPFAM" id="SSF52283">
    <property type="entry name" value="Formate/glycerate dehydrogenase catalytic domain-like"/>
    <property type="match status" value="1"/>
</dbReference>
<dbReference type="PANTHER" id="PTHR43026">
    <property type="entry name" value="2-HYDROXYACID DEHYDROGENASE HOMOLOG 1-RELATED"/>
    <property type="match status" value="1"/>
</dbReference>
<dbReference type="AlphaFoldDB" id="A0A0K6GTP7"/>
<feature type="domain" description="D-isomer specific 2-hydroxyacid dehydrogenase NAD-binding" evidence="6">
    <location>
        <begin position="110"/>
        <end position="298"/>
    </location>
</feature>
<organism evidence="7 8">
    <name type="scientific">Gulbenkiania indica</name>
    <dbReference type="NCBI Taxonomy" id="375574"/>
    <lineage>
        <taxon>Bacteria</taxon>
        <taxon>Pseudomonadati</taxon>
        <taxon>Pseudomonadota</taxon>
        <taxon>Betaproteobacteria</taxon>
        <taxon>Neisseriales</taxon>
        <taxon>Chromobacteriaceae</taxon>
        <taxon>Gulbenkiania</taxon>
    </lineage>
</organism>
<dbReference type="PROSITE" id="PS00671">
    <property type="entry name" value="D_2_HYDROXYACID_DH_3"/>
    <property type="match status" value="1"/>
</dbReference>
<evidence type="ECO:0000256" key="1">
    <source>
        <dbReference type="ARBA" id="ARBA00005854"/>
    </source>
</evidence>
<dbReference type="Pfam" id="PF02826">
    <property type="entry name" value="2-Hacid_dh_C"/>
    <property type="match status" value="1"/>
</dbReference>